<feature type="transmembrane region" description="Helical" evidence="1">
    <location>
        <begin position="12"/>
        <end position="40"/>
    </location>
</feature>
<keyword evidence="1" id="KW-0812">Transmembrane</keyword>
<protein>
    <submittedName>
        <fullName evidence="2">Uncharacterized protein</fullName>
    </submittedName>
</protein>
<feature type="transmembrane region" description="Helical" evidence="1">
    <location>
        <begin position="52"/>
        <end position="73"/>
    </location>
</feature>
<evidence type="ECO:0000313" key="2">
    <source>
        <dbReference type="EMBL" id="EBP0013958.1"/>
    </source>
</evidence>
<organism evidence="2">
    <name type="scientific">Salmonella enterica</name>
    <name type="common">Salmonella choleraesuis</name>
    <dbReference type="NCBI Taxonomy" id="28901"/>
    <lineage>
        <taxon>Bacteria</taxon>
        <taxon>Pseudomonadati</taxon>
        <taxon>Pseudomonadota</taxon>
        <taxon>Gammaproteobacteria</taxon>
        <taxon>Enterobacterales</taxon>
        <taxon>Enterobacteriaceae</taxon>
        <taxon>Salmonella</taxon>
    </lineage>
</organism>
<accession>A0A5U2F5T7</accession>
<keyword evidence="1" id="KW-1133">Transmembrane helix</keyword>
<keyword evidence="1" id="KW-0472">Membrane</keyword>
<name>A0A5U2F5T7_SALER</name>
<proteinExistence type="predicted"/>
<dbReference type="AlphaFoldDB" id="A0A5U2F5T7"/>
<dbReference type="EMBL" id="AAGKHU010000187">
    <property type="protein sequence ID" value="EBP0013958.1"/>
    <property type="molecule type" value="Genomic_DNA"/>
</dbReference>
<evidence type="ECO:0000256" key="1">
    <source>
        <dbReference type="SAM" id="Phobius"/>
    </source>
</evidence>
<sequence>MNLFSKVGIFWLLFLVVYCTALISVVLFICQLGVSTIFFIKDGAFLFSWEEALYIALKKGSIAGVVLGAGVWLKNKLHERHRK</sequence>
<gene>
    <name evidence="2" type="ORF">HX37_25225</name>
</gene>
<comment type="caution">
    <text evidence="2">The sequence shown here is derived from an EMBL/GenBank/DDBJ whole genome shotgun (WGS) entry which is preliminary data.</text>
</comment>
<reference evidence="2" key="1">
    <citation type="submission" date="2018-07" db="EMBL/GenBank/DDBJ databases">
        <authorList>
            <consortium name="GenomeTrakr network: Whole genome sequencing for foodborne pathogen traceback"/>
        </authorList>
    </citation>
    <scope>NUCLEOTIDE SEQUENCE</scope>
    <source>
        <strain evidence="2">CFSAN018538</strain>
    </source>
</reference>